<dbReference type="EMBL" id="CAMXCT010000478">
    <property type="protein sequence ID" value="CAI3979348.1"/>
    <property type="molecule type" value="Genomic_DNA"/>
</dbReference>
<accession>A0A9P1BTZ6</accession>
<gene>
    <name evidence="2" type="ORF">C1SCF055_LOCUS7304</name>
</gene>
<feature type="coiled-coil region" evidence="1">
    <location>
        <begin position="171"/>
        <end position="266"/>
    </location>
</feature>
<reference evidence="2" key="1">
    <citation type="submission" date="2022-10" db="EMBL/GenBank/DDBJ databases">
        <authorList>
            <person name="Chen Y."/>
            <person name="Dougan E. K."/>
            <person name="Chan C."/>
            <person name="Rhodes N."/>
            <person name="Thang M."/>
        </authorList>
    </citation>
    <scope>NUCLEOTIDE SEQUENCE</scope>
</reference>
<name>A0A9P1BTZ6_9DINO</name>
<protein>
    <submittedName>
        <fullName evidence="2">Uncharacterized protein</fullName>
    </submittedName>
</protein>
<evidence type="ECO:0000313" key="2">
    <source>
        <dbReference type="EMBL" id="CAI3979348.1"/>
    </source>
</evidence>
<evidence type="ECO:0000256" key="1">
    <source>
        <dbReference type="SAM" id="Coils"/>
    </source>
</evidence>
<evidence type="ECO:0000313" key="4">
    <source>
        <dbReference type="Proteomes" id="UP001152797"/>
    </source>
</evidence>
<comment type="caution">
    <text evidence="2">The sequence shown here is derived from an EMBL/GenBank/DDBJ whole genome shotgun (WGS) entry which is preliminary data.</text>
</comment>
<proteinExistence type="predicted"/>
<reference evidence="3" key="2">
    <citation type="submission" date="2024-04" db="EMBL/GenBank/DDBJ databases">
        <authorList>
            <person name="Chen Y."/>
            <person name="Shah S."/>
            <person name="Dougan E. K."/>
            <person name="Thang M."/>
            <person name="Chan C."/>
        </authorList>
    </citation>
    <scope>NUCLEOTIDE SEQUENCE [LARGE SCALE GENOMIC DNA]</scope>
</reference>
<sequence length="270" mass="30984">YEKGDEINPCKVEANLWEQDGNEEERDAFNNASKNEKGELTALFLMRKEAAKFCNVSRSIGTKQEVTMTEHWLSEKEALEKWGDDLEKHCASGRVQWRQCKTTWGAYEYMDTQDYTKTTTGTAKRSWTQGQEFQQNEGEYGSWDNFLEKEAPKALEDLPPDEQQVECIKKLKKTRDLVQQCMTNYEEALEKVKGMKYLTKPAFREKEAQLAKLEATLGKVKKQLAKGDKGKVSITKDVLKEAVATISEAKEEAKELVQIIMKTQSKSSRK</sequence>
<dbReference type="AlphaFoldDB" id="A0A9P1BTZ6"/>
<organism evidence="2">
    <name type="scientific">Cladocopium goreaui</name>
    <dbReference type="NCBI Taxonomy" id="2562237"/>
    <lineage>
        <taxon>Eukaryota</taxon>
        <taxon>Sar</taxon>
        <taxon>Alveolata</taxon>
        <taxon>Dinophyceae</taxon>
        <taxon>Suessiales</taxon>
        <taxon>Symbiodiniaceae</taxon>
        <taxon>Cladocopium</taxon>
    </lineage>
</organism>
<evidence type="ECO:0000313" key="3">
    <source>
        <dbReference type="EMBL" id="CAL1132723.1"/>
    </source>
</evidence>
<dbReference type="OrthoDB" id="10681670at2759"/>
<feature type="non-terminal residue" evidence="2">
    <location>
        <position position="270"/>
    </location>
</feature>
<keyword evidence="4" id="KW-1185">Reference proteome</keyword>
<keyword evidence="1" id="KW-0175">Coiled coil</keyword>
<dbReference type="Proteomes" id="UP001152797">
    <property type="component" value="Unassembled WGS sequence"/>
</dbReference>
<dbReference type="EMBL" id="CAMXCT030000478">
    <property type="protein sequence ID" value="CAL4766660.1"/>
    <property type="molecule type" value="Genomic_DNA"/>
</dbReference>
<dbReference type="EMBL" id="CAMXCT020000478">
    <property type="protein sequence ID" value="CAL1132723.1"/>
    <property type="molecule type" value="Genomic_DNA"/>
</dbReference>